<accession>A0A9I9E7X3</accession>
<dbReference type="Gramene" id="MELO3C030023.2.1">
    <property type="protein sequence ID" value="MELO3C030023.2.1"/>
    <property type="gene ID" value="MELO3C030023.2"/>
</dbReference>
<organism evidence="1">
    <name type="scientific">Cucumis melo</name>
    <name type="common">Muskmelon</name>
    <dbReference type="NCBI Taxonomy" id="3656"/>
    <lineage>
        <taxon>Eukaryota</taxon>
        <taxon>Viridiplantae</taxon>
        <taxon>Streptophyta</taxon>
        <taxon>Embryophyta</taxon>
        <taxon>Tracheophyta</taxon>
        <taxon>Spermatophyta</taxon>
        <taxon>Magnoliopsida</taxon>
        <taxon>eudicotyledons</taxon>
        <taxon>Gunneridae</taxon>
        <taxon>Pentapetalae</taxon>
        <taxon>rosids</taxon>
        <taxon>fabids</taxon>
        <taxon>Cucurbitales</taxon>
        <taxon>Cucurbitaceae</taxon>
        <taxon>Benincaseae</taxon>
        <taxon>Cucumis</taxon>
    </lineage>
</organism>
<evidence type="ECO:0000313" key="1">
    <source>
        <dbReference type="EnsemblPlants" id="MELO3C030023.2.1"/>
    </source>
</evidence>
<dbReference type="AlphaFoldDB" id="A0A9I9E7X3"/>
<reference evidence="1" key="1">
    <citation type="submission" date="2023-03" db="UniProtKB">
        <authorList>
            <consortium name="EnsemblPlants"/>
        </authorList>
    </citation>
    <scope>IDENTIFICATION</scope>
</reference>
<name>A0A9I9E7X3_CUCME</name>
<dbReference type="EnsemblPlants" id="MELO3C030023.2.1">
    <property type="protein sequence ID" value="MELO3C030023.2.1"/>
    <property type="gene ID" value="MELO3C030023.2"/>
</dbReference>
<sequence>DSSRVQRLSSLSSANSFVVSSVCPLRSSSLLSVAVVPSSFPSGHSFVVPFVCTLCSSSLASHRSSQAATQEKLRLFAAIHKPPPSFLPFSVQSAAINSNGARGLDRFNARA</sequence>
<protein>
    <submittedName>
        <fullName evidence="1">Uncharacterized protein</fullName>
    </submittedName>
</protein>
<proteinExistence type="predicted"/>